<feature type="transmembrane region" description="Helical" evidence="5">
    <location>
        <begin position="127"/>
        <end position="150"/>
    </location>
</feature>
<evidence type="ECO:0000259" key="6">
    <source>
        <dbReference type="PROSITE" id="PS50850"/>
    </source>
</evidence>
<evidence type="ECO:0000256" key="2">
    <source>
        <dbReference type="ARBA" id="ARBA00022692"/>
    </source>
</evidence>
<feature type="transmembrane region" description="Helical" evidence="5">
    <location>
        <begin position="245"/>
        <end position="266"/>
    </location>
</feature>
<dbReference type="InterPro" id="IPR039672">
    <property type="entry name" value="MFS_2"/>
</dbReference>
<feature type="transmembrane region" description="Helical" evidence="5">
    <location>
        <begin position="214"/>
        <end position="239"/>
    </location>
</feature>
<dbReference type="GO" id="GO:0005886">
    <property type="term" value="C:plasma membrane"/>
    <property type="evidence" value="ECO:0007669"/>
    <property type="project" value="UniProtKB-SubCell"/>
</dbReference>
<feature type="transmembrane region" description="Helical" evidence="5">
    <location>
        <begin position="278"/>
        <end position="295"/>
    </location>
</feature>
<dbReference type="OrthoDB" id="3717977at2"/>
<comment type="subcellular location">
    <subcellularLocation>
        <location evidence="1">Cell membrane</location>
        <topology evidence="1">Multi-pass membrane protein</topology>
    </subcellularLocation>
</comment>
<dbReference type="Gene3D" id="1.20.1250.20">
    <property type="entry name" value="MFS general substrate transporter like domains"/>
    <property type="match status" value="2"/>
</dbReference>
<dbReference type="Proteomes" id="UP000306740">
    <property type="component" value="Unassembled WGS sequence"/>
</dbReference>
<dbReference type="Pfam" id="PF13347">
    <property type="entry name" value="MFS_2"/>
    <property type="match status" value="1"/>
</dbReference>
<feature type="transmembrane region" description="Helical" evidence="5">
    <location>
        <begin position="61"/>
        <end position="79"/>
    </location>
</feature>
<evidence type="ECO:0000256" key="4">
    <source>
        <dbReference type="ARBA" id="ARBA00023136"/>
    </source>
</evidence>
<feature type="transmembrane region" description="Helical" evidence="5">
    <location>
        <begin position="301"/>
        <end position="325"/>
    </location>
</feature>
<evidence type="ECO:0000313" key="7">
    <source>
        <dbReference type="EMBL" id="TNC22048.1"/>
    </source>
</evidence>
<accession>A0A5C4LVG8</accession>
<dbReference type="EMBL" id="VDFR01000283">
    <property type="protein sequence ID" value="TNC22048.1"/>
    <property type="molecule type" value="Genomic_DNA"/>
</dbReference>
<feature type="transmembrane region" description="Helical" evidence="5">
    <location>
        <begin position="85"/>
        <end position="106"/>
    </location>
</feature>
<evidence type="ECO:0000256" key="5">
    <source>
        <dbReference type="SAM" id="Phobius"/>
    </source>
</evidence>
<feature type="domain" description="Major facilitator superfamily (MFS) profile" evidence="6">
    <location>
        <begin position="211"/>
        <end position="421"/>
    </location>
</feature>
<gene>
    <name evidence="7" type="ORF">FHE65_35950</name>
</gene>
<dbReference type="PANTHER" id="PTHR11328">
    <property type="entry name" value="MAJOR FACILITATOR SUPERFAMILY DOMAIN-CONTAINING PROTEIN"/>
    <property type="match status" value="1"/>
</dbReference>
<feature type="transmembrane region" description="Helical" evidence="5">
    <location>
        <begin position="386"/>
        <end position="408"/>
    </location>
</feature>
<comment type="caution">
    <text evidence="7">The sequence shown here is derived from an EMBL/GenBank/DDBJ whole genome shotgun (WGS) entry which is preliminary data.</text>
</comment>
<dbReference type="InterPro" id="IPR036259">
    <property type="entry name" value="MFS_trans_sf"/>
</dbReference>
<reference evidence="7 8" key="1">
    <citation type="submission" date="2019-05" db="EMBL/GenBank/DDBJ databases">
        <title>Mumia sp. nov., isolated from the intestinal contents of plateau pika (Ochotona curzoniae) in the Qinghai-Tibet plateau of China.</title>
        <authorList>
            <person name="Tian Z."/>
        </authorList>
    </citation>
    <scope>NUCLEOTIDE SEQUENCE [LARGE SCALE GENOMIC DNA]</scope>
    <source>
        <strain evidence="8">527</strain>
    </source>
</reference>
<dbReference type="PANTHER" id="PTHR11328:SF24">
    <property type="entry name" value="MAJOR FACILITATOR SUPERFAMILY (MFS) PROFILE DOMAIN-CONTAINING PROTEIN"/>
    <property type="match status" value="1"/>
</dbReference>
<protein>
    <submittedName>
        <fullName evidence="7">MFS transporter</fullName>
    </submittedName>
</protein>
<evidence type="ECO:0000313" key="8">
    <source>
        <dbReference type="Proteomes" id="UP000306740"/>
    </source>
</evidence>
<keyword evidence="2 5" id="KW-0812">Transmembrane</keyword>
<dbReference type="SUPFAM" id="SSF103473">
    <property type="entry name" value="MFS general substrate transporter"/>
    <property type="match status" value="1"/>
</dbReference>
<feature type="transmembrane region" description="Helical" evidence="5">
    <location>
        <begin position="346"/>
        <end position="374"/>
    </location>
</feature>
<sequence>MGVWVTVPGLLLLYFLTNTLGVSPFIAGLTLLVPKIVDAVVHPAFGSWSDRLARRTGHRRGMMRWGLLLGVAMCAMFTVPGGMTGVWAAVWVGCWYVVGNLLFASFQVPYLTTPSDLLVGYHERTRVFMVRMVLLTVGLLVAGVVAPAMVADGQRASYVAMAAILGVAMIVSGLVAIRGVRRLTESCGFRMPDQRAHSTRADLRVAWQDRDFRLLVLSYLFTGTTTHLVLAAVPFYATYVLDDSGMIAVLMGAFLAPAVFASPIWLRVSRRIGKQRGLLLSQLLFVLGTATLVAGDRIGVAVSVAVVVVLGIAFAGLQLFAFSMVPDAVAAAEKRGSSRAGAYTGVWTATEAVGTAIGPYVYSAALAIGGFAAAVDGDTVAQSDSALSAVLIGFTAVPAVLMLVALLIQRRCGLDRTAPLA</sequence>
<keyword evidence="4 5" id="KW-0472">Membrane</keyword>
<feature type="transmembrane region" description="Helical" evidence="5">
    <location>
        <begin position="12"/>
        <end position="33"/>
    </location>
</feature>
<dbReference type="GO" id="GO:0015293">
    <property type="term" value="F:symporter activity"/>
    <property type="evidence" value="ECO:0007669"/>
    <property type="project" value="InterPro"/>
</dbReference>
<dbReference type="PROSITE" id="PS50850">
    <property type="entry name" value="MFS"/>
    <property type="match status" value="1"/>
</dbReference>
<dbReference type="InterPro" id="IPR020846">
    <property type="entry name" value="MFS_dom"/>
</dbReference>
<proteinExistence type="predicted"/>
<organism evidence="7 8">
    <name type="scientific">Mumia zhuanghuii</name>
    <dbReference type="NCBI Taxonomy" id="2585211"/>
    <lineage>
        <taxon>Bacteria</taxon>
        <taxon>Bacillati</taxon>
        <taxon>Actinomycetota</taxon>
        <taxon>Actinomycetes</taxon>
        <taxon>Propionibacteriales</taxon>
        <taxon>Nocardioidaceae</taxon>
        <taxon>Mumia</taxon>
    </lineage>
</organism>
<evidence type="ECO:0000256" key="3">
    <source>
        <dbReference type="ARBA" id="ARBA00022989"/>
    </source>
</evidence>
<dbReference type="AlphaFoldDB" id="A0A5C4LVG8"/>
<name>A0A5C4LVG8_9ACTN</name>
<evidence type="ECO:0000256" key="1">
    <source>
        <dbReference type="ARBA" id="ARBA00004651"/>
    </source>
</evidence>
<feature type="transmembrane region" description="Helical" evidence="5">
    <location>
        <begin position="156"/>
        <end position="177"/>
    </location>
</feature>
<dbReference type="GO" id="GO:0008643">
    <property type="term" value="P:carbohydrate transport"/>
    <property type="evidence" value="ECO:0007669"/>
    <property type="project" value="InterPro"/>
</dbReference>
<keyword evidence="3 5" id="KW-1133">Transmembrane helix</keyword>